<dbReference type="InterPro" id="IPR037455">
    <property type="entry name" value="LucA/IucC-like"/>
</dbReference>
<evidence type="ECO:0000259" key="3">
    <source>
        <dbReference type="Pfam" id="PF06276"/>
    </source>
</evidence>
<dbReference type="Proteomes" id="UP000032068">
    <property type="component" value="Unassembled WGS sequence"/>
</dbReference>
<dbReference type="InterPro" id="IPR022770">
    <property type="entry name" value="IucA/IucC-like_C"/>
</dbReference>
<dbReference type="InterPro" id="IPR007310">
    <property type="entry name" value="Aerobactin_biosyn_IucA/IucC_N"/>
</dbReference>
<dbReference type="GO" id="GO:0019290">
    <property type="term" value="P:siderophore biosynthetic process"/>
    <property type="evidence" value="ECO:0007669"/>
    <property type="project" value="InterPro"/>
</dbReference>
<feature type="domain" description="Aerobactin siderophore biosynthesis IucA/IucC-like C-terminal" evidence="3">
    <location>
        <begin position="451"/>
        <end position="593"/>
    </location>
</feature>
<dbReference type="Pfam" id="PF06276">
    <property type="entry name" value="FhuF"/>
    <property type="match status" value="1"/>
</dbReference>
<sequence length="623" mass="69077">MTTTKQAIANDLVMQDLIDCLLAEDFFGTLDANLTEPAAWRAAQPDSPLASVEAPHKIWHWHYDPAEQRGLAVALRAGITQAWEKVPGTPVLDVQGGSTRPLSPDAFMALALKGVKVDAVDNDKGIELFMDVLRTSVRQTALSLDHQVPTGGLLEKDGAAFFLAMEQWGSLRDRPFHPLAKAKQGLDDAQYRQYQAEFDQPLALNWVAVAKDSLTFGDGVDGLDSCQPAHYILDTEQRADLDAELRALGLADSHVALPVHPWQLERVLPVQLGGAFERGDCHRLNFQKGSFNPTSSLRSLACAAAPADHIKLPMAVYSLGASRYLPAVKMINGGLSEALLRQGRERDEVLRETLHICDESKWWGYMPDGGTLFDEAPRHLSAMVRGYPPKLLADPAKRLLPMAALGTPLQDSDRHFFDDCIRQRGLPAGPSSVLQLFGELCELFFDVNLRMFRLGMLGEVHGQNAVLVYDAGTVSGLLLRDHDSLRLYVPWLERNGMLDPQYRIKKGHAQTLYHERPEDLLFWLQTLGIQVNLRGIIDTLERVYDVPAVQAWRVLRDALNGRIAAVPFDDQARAVLRGQLFESATWPQKLLLRPMIERAGGPGSMPFGKGLVVNPLNRIELGR</sequence>
<evidence type="ECO:0000259" key="2">
    <source>
        <dbReference type="Pfam" id="PF04183"/>
    </source>
</evidence>
<dbReference type="EMBL" id="JXQW01000117">
    <property type="protein sequence ID" value="KIP88733.1"/>
    <property type="molecule type" value="Genomic_DNA"/>
</dbReference>
<protein>
    <submittedName>
        <fullName evidence="4">AcsA protein</fullName>
    </submittedName>
</protein>
<dbReference type="OrthoDB" id="495728at2"/>
<proteinExistence type="predicted"/>
<feature type="domain" description="Aerobactin siderophore biosynthesis IucA/IucC N-terminal" evidence="2">
    <location>
        <begin position="162"/>
        <end position="405"/>
    </location>
</feature>
<dbReference type="GO" id="GO:0016881">
    <property type="term" value="F:acid-amino acid ligase activity"/>
    <property type="evidence" value="ECO:0007669"/>
    <property type="project" value="UniProtKB-ARBA"/>
</dbReference>
<dbReference type="PANTHER" id="PTHR34384:SF6">
    <property type="entry name" value="STAPHYLOFERRIN B SYNTHASE"/>
    <property type="match status" value="1"/>
</dbReference>
<name>A0A0D0J093_9PSED</name>
<organism evidence="4 5">
    <name type="scientific">Pseudomonas fulva</name>
    <dbReference type="NCBI Taxonomy" id="47880"/>
    <lineage>
        <taxon>Bacteria</taxon>
        <taxon>Pseudomonadati</taxon>
        <taxon>Pseudomonadota</taxon>
        <taxon>Gammaproteobacteria</taxon>
        <taxon>Pseudomonadales</taxon>
        <taxon>Pseudomonadaceae</taxon>
        <taxon>Pseudomonas</taxon>
    </lineage>
</organism>
<dbReference type="RefSeq" id="WP_042556494.1">
    <property type="nucleotide sequence ID" value="NZ_JXQW01000117.1"/>
</dbReference>
<dbReference type="Pfam" id="PF04183">
    <property type="entry name" value="IucA_IucC"/>
    <property type="match status" value="1"/>
</dbReference>
<evidence type="ECO:0000313" key="4">
    <source>
        <dbReference type="EMBL" id="KIP88733.1"/>
    </source>
</evidence>
<dbReference type="PANTHER" id="PTHR34384">
    <property type="entry name" value="L-2,3-DIAMINOPROPANOATE--CITRATE LIGASE"/>
    <property type="match status" value="1"/>
</dbReference>
<accession>A0A0D0J093</accession>
<dbReference type="AlphaFoldDB" id="A0A0D0J093"/>
<evidence type="ECO:0000313" key="5">
    <source>
        <dbReference type="Proteomes" id="UP000032068"/>
    </source>
</evidence>
<gene>
    <name evidence="4" type="ORF">RU08_24475</name>
</gene>
<evidence type="ECO:0000256" key="1">
    <source>
        <dbReference type="ARBA" id="ARBA00004924"/>
    </source>
</evidence>
<comment type="pathway">
    <text evidence="1">Siderophore biosynthesis.</text>
</comment>
<dbReference type="Gene3D" id="1.10.510.40">
    <property type="match status" value="1"/>
</dbReference>
<reference evidence="4 5" key="1">
    <citation type="submission" date="2014-12" db="EMBL/GenBank/DDBJ databases">
        <title>16Stimator: statistical estimation of ribosomal gene copy numbers from draft genome assemblies.</title>
        <authorList>
            <person name="Perisin M.A."/>
            <person name="Vetter M."/>
            <person name="Gilbert J.A."/>
            <person name="Bergelson J."/>
        </authorList>
    </citation>
    <scope>NUCLEOTIDE SEQUENCE [LARGE SCALE GENOMIC DNA]</scope>
    <source>
        <strain evidence="4 5">MEJ086</strain>
    </source>
</reference>
<comment type="caution">
    <text evidence="4">The sequence shown here is derived from an EMBL/GenBank/DDBJ whole genome shotgun (WGS) entry which is preliminary data.</text>
</comment>